<dbReference type="Gene3D" id="3.30.210.10">
    <property type="entry name" value="DNA polymerase, thumb domain"/>
    <property type="match status" value="1"/>
</dbReference>
<keyword evidence="8" id="KW-0479">Metal-binding</keyword>
<evidence type="ECO:0000256" key="17">
    <source>
        <dbReference type="SAM" id="MobiDB-lite"/>
    </source>
</evidence>
<keyword evidence="6" id="KW-0808">Transferase</keyword>
<dbReference type="STRING" id="670386.D3BV46"/>
<dbReference type="Pfam" id="PF14791">
    <property type="entry name" value="DNA_pol_B_thumb"/>
    <property type="match status" value="1"/>
</dbReference>
<keyword evidence="14" id="KW-0539">Nucleus</keyword>
<reference evidence="19 20" key="1">
    <citation type="journal article" date="2011" name="Genome Res.">
        <title>Phylogeny-wide analysis of social amoeba genomes highlights ancient origins for complex intercellular communication.</title>
        <authorList>
            <person name="Heidel A.J."/>
            <person name="Lawal H.M."/>
            <person name="Felder M."/>
            <person name="Schilde C."/>
            <person name="Helps N.R."/>
            <person name="Tunggal B."/>
            <person name="Rivero F."/>
            <person name="John U."/>
            <person name="Schleicher M."/>
            <person name="Eichinger L."/>
            <person name="Platzer M."/>
            <person name="Noegel A.A."/>
            <person name="Schaap P."/>
            <person name="Gloeckner G."/>
        </authorList>
    </citation>
    <scope>NUCLEOTIDE SEQUENCE [LARGE SCALE GENOMIC DNA]</scope>
    <source>
        <strain evidence="20">ATCC 26659 / Pp 5 / PN500</strain>
    </source>
</reference>
<evidence type="ECO:0000256" key="2">
    <source>
        <dbReference type="ARBA" id="ARBA00004123"/>
    </source>
</evidence>
<evidence type="ECO:0000256" key="10">
    <source>
        <dbReference type="ARBA" id="ARBA00022842"/>
    </source>
</evidence>
<feature type="compositionally biased region" description="Acidic residues" evidence="17">
    <location>
        <begin position="74"/>
        <end position="85"/>
    </location>
</feature>
<evidence type="ECO:0000256" key="8">
    <source>
        <dbReference type="ARBA" id="ARBA00022723"/>
    </source>
</evidence>
<keyword evidence="12" id="KW-0238">DNA-binding</keyword>
<dbReference type="GeneID" id="31367486"/>
<dbReference type="InterPro" id="IPR018944">
    <property type="entry name" value="DNA_pol_lambd_fingers_domain"/>
</dbReference>
<dbReference type="InterPro" id="IPR027421">
    <property type="entry name" value="DNA_pol_lamdba_lyase_dom_sf"/>
</dbReference>
<keyword evidence="7" id="KW-0548">Nucleotidyltransferase</keyword>
<keyword evidence="20" id="KW-1185">Reference proteome</keyword>
<keyword evidence="5" id="KW-0963">Cytoplasm</keyword>
<dbReference type="SUPFAM" id="SSF81301">
    <property type="entry name" value="Nucleotidyltransferase"/>
    <property type="match status" value="1"/>
</dbReference>
<evidence type="ECO:0000256" key="11">
    <source>
        <dbReference type="ARBA" id="ARBA00022932"/>
    </source>
</evidence>
<comment type="similarity">
    <text evidence="3">Belongs to the DNA polymerase type-X family.</text>
</comment>
<dbReference type="GO" id="GO:0006303">
    <property type="term" value="P:double-strand break repair via nonhomologous end joining"/>
    <property type="evidence" value="ECO:0007669"/>
    <property type="project" value="TreeGrafter"/>
</dbReference>
<keyword evidence="10" id="KW-0460">Magnesium</keyword>
<dbReference type="InterPro" id="IPR029398">
    <property type="entry name" value="PolB_thumb"/>
</dbReference>
<dbReference type="PROSITE" id="PS00522">
    <property type="entry name" value="DNA_POLYMERASE_X"/>
    <property type="match status" value="1"/>
</dbReference>
<evidence type="ECO:0000256" key="16">
    <source>
        <dbReference type="PIRSR" id="PIRSR622312-50"/>
    </source>
</evidence>
<feature type="compositionally biased region" description="Acidic residues" evidence="17">
    <location>
        <begin position="10"/>
        <end position="42"/>
    </location>
</feature>
<dbReference type="PRINTS" id="PR00870">
    <property type="entry name" value="DNAPOLXBETA"/>
</dbReference>
<dbReference type="InterPro" id="IPR009003">
    <property type="entry name" value="Peptidase_S1_PA"/>
</dbReference>
<evidence type="ECO:0000256" key="15">
    <source>
        <dbReference type="ARBA" id="ARBA00049244"/>
    </source>
</evidence>
<proteinExistence type="inferred from homology"/>
<feature type="compositionally biased region" description="Low complexity" evidence="17">
    <location>
        <begin position="43"/>
        <end position="55"/>
    </location>
</feature>
<evidence type="ECO:0000256" key="12">
    <source>
        <dbReference type="ARBA" id="ARBA00023125"/>
    </source>
</evidence>
<dbReference type="InterPro" id="IPR043519">
    <property type="entry name" value="NT_sf"/>
</dbReference>
<comment type="catalytic activity">
    <reaction evidence="15">
        <text>DNA(n) + a 2'-deoxyribonucleoside 5'-triphosphate = DNA(n+1) + diphosphate</text>
        <dbReference type="Rhea" id="RHEA:22508"/>
        <dbReference type="Rhea" id="RHEA-COMP:17339"/>
        <dbReference type="Rhea" id="RHEA-COMP:17340"/>
        <dbReference type="ChEBI" id="CHEBI:33019"/>
        <dbReference type="ChEBI" id="CHEBI:61560"/>
        <dbReference type="ChEBI" id="CHEBI:173112"/>
        <dbReference type="EC" id="2.7.7.7"/>
    </reaction>
</comment>
<dbReference type="Gene3D" id="1.10.150.110">
    <property type="entry name" value="DNA polymerase beta, N-terminal domain-like"/>
    <property type="match status" value="1"/>
</dbReference>
<feature type="domain" description="DNA-directed DNA polymerase X" evidence="18">
    <location>
        <begin position="193"/>
        <end position="532"/>
    </location>
</feature>
<dbReference type="InterPro" id="IPR022312">
    <property type="entry name" value="DNA_pol_X"/>
</dbReference>
<dbReference type="InterPro" id="IPR019843">
    <property type="entry name" value="DNA_pol-X_BS"/>
</dbReference>
<dbReference type="InterPro" id="IPR010996">
    <property type="entry name" value="HHH_MUS81"/>
</dbReference>
<dbReference type="SUPFAM" id="SSF47802">
    <property type="entry name" value="DNA polymerase beta, N-terminal domain-like"/>
    <property type="match status" value="1"/>
</dbReference>
<keyword evidence="9" id="KW-0227">DNA damage</keyword>
<dbReference type="Pfam" id="PF14716">
    <property type="entry name" value="HHH_8"/>
    <property type="match status" value="1"/>
</dbReference>
<evidence type="ECO:0000256" key="3">
    <source>
        <dbReference type="ARBA" id="ARBA00008323"/>
    </source>
</evidence>
<evidence type="ECO:0000259" key="18">
    <source>
        <dbReference type="SMART" id="SM00483"/>
    </source>
</evidence>
<gene>
    <name evidence="19" type="ORF">PPL_12018</name>
</gene>
<dbReference type="Pfam" id="PF10391">
    <property type="entry name" value="DNA_pol_lambd_f"/>
    <property type="match status" value="1"/>
</dbReference>
<evidence type="ECO:0000256" key="14">
    <source>
        <dbReference type="ARBA" id="ARBA00023242"/>
    </source>
</evidence>
<dbReference type="Gene3D" id="3.30.460.10">
    <property type="entry name" value="Beta Polymerase, domain 2"/>
    <property type="match status" value="1"/>
</dbReference>
<comment type="subcellular location">
    <subcellularLocation>
        <location evidence="2">Nucleus</location>
    </subcellularLocation>
</comment>
<dbReference type="SUPFAM" id="SSF50494">
    <property type="entry name" value="Trypsin-like serine proteases"/>
    <property type="match status" value="1"/>
</dbReference>
<sequence length="880" mass="98718">MVLLKRKIDESDDDEPTQEEVDESNDEDDSDTVTFETDESDSNDNNNNDNNYNKVNNDKHKPISAKGKGKETKEEDDDSNTEEEDNIKTERIKKQKLSTSNSGSGSGSAITKNEKDIKKKTTSTTTTTTSATTNSPSKSSPPTPVKSKEKEKEKTQINSKRKDDTIKKNSGNNSKTQRDEDGLIELPLIGQVNHNQLICDILNEVSIFEKNKGATHKYNAYRKAIQSIRVHPKKLSSGSESQKLDGVGAKIAKKVQEILDTGKLAKLIKLQSDEKLVAINNISRVSGIGPAIAKKLVEEGVTSIEKLRKISTTLNHHQQVGLKYFEDIEQRVPRDEIEKIETICIELLKKIDKDAVAETCGSYRRGAASSGDIDLLLTHPKYNKEWKADAKKNQSFNLIEKLVKALKEKGVIVDDISLGPMKYMGCCIVPNEMDKSKSSQKNPPKPIVRRIDFKLVPIESYYFGLLHNTGSDEFNRQMRAIALSKGYTLSEYSINKILGAGANNKSEDIIVHSERGIFDIIGMKYYAPTQRSFRMLKSIVKSTGSSLFRQNKIQNVGVLSQSFVSIATASAMPTSLQSSTTRLYSIANQYNNQNNRLYASKKAASTDKSATKKKEEAIETPSILTISSYFKYPEYGVNEYVNLSRGSLFLVKTPSGLFSASRPIYAISCAHITHPFNFPFLYKEENHKWIFALGESNIKAEIEYRDPKTGKVLHSLPIEKPYYLHPTLDLVCFRVNLEDFTRSNLPYIPSVLELEDYEHPRKGHTGKLFGYQLVNEKDNIMMPLASEYKFNVEEPNRHFVQTQSASPMGMCGGPAINFDNEVVGMIEGLVKLDPKLIQNSDQDSKKNFFTSLNSNTVYIPSTVLKEFIKSIDDSVTDEQK</sequence>
<dbReference type="EC" id="2.7.7.7" evidence="4"/>
<dbReference type="FunFam" id="1.10.150.110:FF:000005">
    <property type="entry name" value="DNA polymerase POL4"/>
    <property type="match status" value="1"/>
</dbReference>
<dbReference type="Gene3D" id="1.10.150.20">
    <property type="entry name" value="5' to 3' exonuclease, C-terminal subdomain"/>
    <property type="match status" value="1"/>
</dbReference>
<dbReference type="Proteomes" id="UP000001396">
    <property type="component" value="Unassembled WGS sequence"/>
</dbReference>
<dbReference type="RefSeq" id="XP_020427118.1">
    <property type="nucleotide sequence ID" value="XM_020582764.1"/>
</dbReference>
<dbReference type="Pfam" id="PF14792">
    <property type="entry name" value="DNA_pol_B_palm"/>
    <property type="match status" value="1"/>
</dbReference>
<dbReference type="PANTHER" id="PTHR11276">
    <property type="entry name" value="DNA POLYMERASE TYPE-X FAMILY MEMBER"/>
    <property type="match status" value="1"/>
</dbReference>
<name>D3BV46_HETP5</name>
<evidence type="ECO:0000256" key="5">
    <source>
        <dbReference type="ARBA" id="ARBA00022490"/>
    </source>
</evidence>
<evidence type="ECO:0000313" key="20">
    <source>
        <dbReference type="Proteomes" id="UP000001396"/>
    </source>
</evidence>
<feature type="compositionally biased region" description="Basic and acidic residues" evidence="17">
    <location>
        <begin position="146"/>
        <end position="167"/>
    </location>
</feature>
<dbReference type="GO" id="GO:0003677">
    <property type="term" value="F:DNA binding"/>
    <property type="evidence" value="ECO:0007669"/>
    <property type="project" value="UniProtKB-KW"/>
</dbReference>
<dbReference type="InterPro" id="IPR002008">
    <property type="entry name" value="DNA_pol_X_beta-like"/>
</dbReference>
<dbReference type="InterPro" id="IPR028207">
    <property type="entry name" value="DNA_pol_B_palm_palm"/>
</dbReference>
<evidence type="ECO:0000256" key="6">
    <source>
        <dbReference type="ARBA" id="ARBA00022679"/>
    </source>
</evidence>
<dbReference type="CDD" id="cd00141">
    <property type="entry name" value="NT_POLXc"/>
    <property type="match status" value="1"/>
</dbReference>
<evidence type="ECO:0000256" key="1">
    <source>
        <dbReference type="ARBA" id="ARBA00001946"/>
    </source>
</evidence>
<protein>
    <recommendedName>
        <fullName evidence="4">DNA-directed DNA polymerase</fullName>
        <ecNumber evidence="4">2.7.7.7</ecNumber>
    </recommendedName>
</protein>
<dbReference type="SUPFAM" id="SSF81585">
    <property type="entry name" value="PsbU/PolX domain-like"/>
    <property type="match status" value="1"/>
</dbReference>
<dbReference type="EMBL" id="ADBJ01000060">
    <property type="protein sequence ID" value="EFA74984.1"/>
    <property type="molecule type" value="Genomic_DNA"/>
</dbReference>
<dbReference type="PANTHER" id="PTHR11276:SF42">
    <property type="entry name" value="DNA POLYMERASE BETA"/>
    <property type="match status" value="1"/>
</dbReference>
<evidence type="ECO:0000256" key="13">
    <source>
        <dbReference type="ARBA" id="ARBA00023204"/>
    </source>
</evidence>
<dbReference type="AlphaFoldDB" id="D3BV46"/>
<dbReference type="GO" id="GO:0046872">
    <property type="term" value="F:metal ion binding"/>
    <property type="evidence" value="ECO:0007669"/>
    <property type="project" value="UniProtKB-KW"/>
</dbReference>
<evidence type="ECO:0000256" key="9">
    <source>
        <dbReference type="ARBA" id="ARBA00022763"/>
    </source>
</evidence>
<comment type="caution">
    <text evidence="19">The sequence shown here is derived from an EMBL/GenBank/DDBJ whole genome shotgun (WGS) entry which is preliminary data.</text>
</comment>
<feature type="compositionally biased region" description="Low complexity" evidence="17">
    <location>
        <begin position="122"/>
        <end position="138"/>
    </location>
</feature>
<dbReference type="FunFam" id="3.30.210.10:FF:000002">
    <property type="entry name" value="DNA polymerase"/>
    <property type="match status" value="1"/>
</dbReference>
<keyword evidence="13" id="KW-0234">DNA repair</keyword>
<evidence type="ECO:0000313" key="19">
    <source>
        <dbReference type="EMBL" id="EFA74984.1"/>
    </source>
</evidence>
<dbReference type="InParanoid" id="D3BV46"/>
<feature type="active site" description="Nucleophile; Schiff-base intermediate with DNA; for 5'-dRP lyase activity" evidence="16">
    <location>
        <position position="254"/>
    </location>
</feature>
<evidence type="ECO:0000256" key="4">
    <source>
        <dbReference type="ARBA" id="ARBA00012417"/>
    </source>
</evidence>
<dbReference type="GO" id="GO:0006284">
    <property type="term" value="P:base-excision repair"/>
    <property type="evidence" value="ECO:0007669"/>
    <property type="project" value="TreeGrafter"/>
</dbReference>
<comment type="cofactor">
    <cofactor evidence="1">
        <name>Mg(2+)</name>
        <dbReference type="ChEBI" id="CHEBI:18420"/>
    </cofactor>
</comment>
<accession>D3BV46</accession>
<dbReference type="SMART" id="SM00483">
    <property type="entry name" value="POLXc"/>
    <property type="match status" value="1"/>
</dbReference>
<dbReference type="GO" id="GO:0003887">
    <property type="term" value="F:DNA-directed DNA polymerase activity"/>
    <property type="evidence" value="ECO:0007669"/>
    <property type="project" value="UniProtKB-KW"/>
</dbReference>
<evidence type="ECO:0000256" key="7">
    <source>
        <dbReference type="ARBA" id="ARBA00022695"/>
    </source>
</evidence>
<keyword evidence="11" id="KW-0239">DNA-directed DNA polymerase</keyword>
<dbReference type="InterPro" id="IPR002054">
    <property type="entry name" value="DNA-dir_DNA_pol_X"/>
</dbReference>
<dbReference type="InterPro" id="IPR037160">
    <property type="entry name" value="DNA_Pol_thumb_sf"/>
</dbReference>
<dbReference type="GO" id="GO:0005634">
    <property type="term" value="C:nucleus"/>
    <property type="evidence" value="ECO:0007669"/>
    <property type="project" value="UniProtKB-SubCell"/>
</dbReference>
<dbReference type="PRINTS" id="PR00869">
    <property type="entry name" value="DNAPOLX"/>
</dbReference>
<organism evidence="19 20">
    <name type="scientific">Heterostelium pallidum (strain ATCC 26659 / Pp 5 / PN500)</name>
    <name type="common">Cellular slime mold</name>
    <name type="synonym">Polysphondylium pallidum</name>
    <dbReference type="NCBI Taxonomy" id="670386"/>
    <lineage>
        <taxon>Eukaryota</taxon>
        <taxon>Amoebozoa</taxon>
        <taxon>Evosea</taxon>
        <taxon>Eumycetozoa</taxon>
        <taxon>Dictyostelia</taxon>
        <taxon>Acytosteliales</taxon>
        <taxon>Acytosteliaceae</taxon>
        <taxon>Heterostelium</taxon>
    </lineage>
</organism>
<feature type="region of interest" description="Disordered" evidence="17">
    <location>
        <begin position="1"/>
        <end position="179"/>
    </location>
</feature>